<dbReference type="AlphaFoldDB" id="A0A9P4J6W7"/>
<dbReference type="EMBL" id="ML996085">
    <property type="protein sequence ID" value="KAF2153513.1"/>
    <property type="molecule type" value="Genomic_DNA"/>
</dbReference>
<feature type="compositionally biased region" description="Basic and acidic residues" evidence="1">
    <location>
        <begin position="142"/>
        <end position="151"/>
    </location>
</feature>
<accession>A0A9P4J6W7</accession>
<feature type="compositionally biased region" description="Low complexity" evidence="1">
    <location>
        <begin position="216"/>
        <end position="225"/>
    </location>
</feature>
<proteinExistence type="predicted"/>
<feature type="region of interest" description="Disordered" evidence="1">
    <location>
        <begin position="142"/>
        <end position="170"/>
    </location>
</feature>
<sequence>MPPLRSSPGQTPPIAPNAPRVFYRSEYRRPQTINPQDFWYIPKSEHENLVRQWRDPRATDPSRKYARQKLRRWEAAGLIMETDEGVDAPSPCDQCTYKHHCTATSDTQASRDESLPENVPAATAQRLGSRVDAMDDEFGKVNNVERVDRAIPKQQLPQSDGSETSQNHGDHLSLQLQYQTQQNNDRAERVEQVQYLARPTNTRPRSQLHEPNEEYSPQQSQSPSPTISFNTQMTPDTTHHAALEIRDTRIAALEQQVALLQGSLEGVRLSLRQSQIALQQGQAALKQSQDLIDELSC</sequence>
<reference evidence="2" key="1">
    <citation type="journal article" date="2020" name="Stud. Mycol.">
        <title>101 Dothideomycetes genomes: a test case for predicting lifestyles and emergence of pathogens.</title>
        <authorList>
            <person name="Haridas S."/>
            <person name="Albert R."/>
            <person name="Binder M."/>
            <person name="Bloem J."/>
            <person name="Labutti K."/>
            <person name="Salamov A."/>
            <person name="Andreopoulos B."/>
            <person name="Baker S."/>
            <person name="Barry K."/>
            <person name="Bills G."/>
            <person name="Bluhm B."/>
            <person name="Cannon C."/>
            <person name="Castanera R."/>
            <person name="Culley D."/>
            <person name="Daum C."/>
            <person name="Ezra D."/>
            <person name="Gonzalez J."/>
            <person name="Henrissat B."/>
            <person name="Kuo A."/>
            <person name="Liang C."/>
            <person name="Lipzen A."/>
            <person name="Lutzoni F."/>
            <person name="Magnuson J."/>
            <person name="Mondo S."/>
            <person name="Nolan M."/>
            <person name="Ohm R."/>
            <person name="Pangilinan J."/>
            <person name="Park H.-J."/>
            <person name="Ramirez L."/>
            <person name="Alfaro M."/>
            <person name="Sun H."/>
            <person name="Tritt A."/>
            <person name="Yoshinaga Y."/>
            <person name="Zwiers L.-H."/>
            <person name="Turgeon B."/>
            <person name="Goodwin S."/>
            <person name="Spatafora J."/>
            <person name="Crous P."/>
            <person name="Grigoriev I."/>
        </authorList>
    </citation>
    <scope>NUCLEOTIDE SEQUENCE</scope>
    <source>
        <strain evidence="2">CBS 260.36</strain>
    </source>
</reference>
<dbReference type="OrthoDB" id="3968080at2759"/>
<protein>
    <submittedName>
        <fullName evidence="2">Uncharacterized protein</fullName>
    </submittedName>
</protein>
<comment type="caution">
    <text evidence="2">The sequence shown here is derived from an EMBL/GenBank/DDBJ whole genome shotgun (WGS) entry which is preliminary data.</text>
</comment>
<feature type="region of interest" description="Disordered" evidence="1">
    <location>
        <begin position="196"/>
        <end position="233"/>
    </location>
</feature>
<dbReference type="Proteomes" id="UP000799439">
    <property type="component" value="Unassembled WGS sequence"/>
</dbReference>
<evidence type="ECO:0000313" key="2">
    <source>
        <dbReference type="EMBL" id="KAF2153513.1"/>
    </source>
</evidence>
<name>A0A9P4J6W7_9PEZI</name>
<organism evidence="2 3">
    <name type="scientific">Myriangium duriaei CBS 260.36</name>
    <dbReference type="NCBI Taxonomy" id="1168546"/>
    <lineage>
        <taxon>Eukaryota</taxon>
        <taxon>Fungi</taxon>
        <taxon>Dikarya</taxon>
        <taxon>Ascomycota</taxon>
        <taxon>Pezizomycotina</taxon>
        <taxon>Dothideomycetes</taxon>
        <taxon>Dothideomycetidae</taxon>
        <taxon>Myriangiales</taxon>
        <taxon>Myriangiaceae</taxon>
        <taxon>Myriangium</taxon>
    </lineage>
</organism>
<feature type="compositionally biased region" description="Polar residues" evidence="1">
    <location>
        <begin position="155"/>
        <end position="167"/>
    </location>
</feature>
<evidence type="ECO:0000256" key="1">
    <source>
        <dbReference type="SAM" id="MobiDB-lite"/>
    </source>
</evidence>
<gene>
    <name evidence="2" type="ORF">K461DRAFT_306161</name>
</gene>
<evidence type="ECO:0000313" key="3">
    <source>
        <dbReference type="Proteomes" id="UP000799439"/>
    </source>
</evidence>
<keyword evidence="3" id="KW-1185">Reference proteome</keyword>